<reference evidence="1" key="1">
    <citation type="submission" date="2022-02" db="EMBL/GenBank/DDBJ databases">
        <authorList>
            <person name="Henning P.M."/>
            <person name="McCubbin A.G."/>
            <person name="Shore J.S."/>
        </authorList>
    </citation>
    <scope>NUCLEOTIDE SEQUENCE</scope>
    <source>
        <strain evidence="1">F60SS</strain>
        <tissue evidence="1">Leaves</tissue>
    </source>
</reference>
<dbReference type="Proteomes" id="UP001141552">
    <property type="component" value="Unassembled WGS sequence"/>
</dbReference>
<proteinExistence type="predicted"/>
<sequence>MGTSSGWKVGFKSHHHRWRACVGVVWCRHGLSSFVPVSRVSEGAREGEAGWMTVNPRELSRVVADAAVWEGGTSRREPPWCRTQGTARCRRRARMGLMSDEGGWAPVHGEELPPPLVGLHRFSSSFSFACRSCGCLS</sequence>
<comment type="caution">
    <text evidence="1">The sequence shown here is derived from an EMBL/GenBank/DDBJ whole genome shotgun (WGS) entry which is preliminary data.</text>
</comment>
<dbReference type="EMBL" id="JAKUCV010005446">
    <property type="protein sequence ID" value="KAJ4831170.1"/>
    <property type="molecule type" value="Genomic_DNA"/>
</dbReference>
<accession>A0A9Q0FI75</accession>
<reference evidence="1" key="2">
    <citation type="journal article" date="2023" name="Plants (Basel)">
        <title>Annotation of the Turnera subulata (Passifloraceae) Draft Genome Reveals the S-Locus Evolved after the Divergence of Turneroideae from Passifloroideae in a Stepwise Manner.</title>
        <authorList>
            <person name="Henning P.M."/>
            <person name="Roalson E.H."/>
            <person name="Mir W."/>
            <person name="McCubbin A.G."/>
            <person name="Shore J.S."/>
        </authorList>
    </citation>
    <scope>NUCLEOTIDE SEQUENCE</scope>
    <source>
        <strain evidence="1">F60SS</strain>
    </source>
</reference>
<keyword evidence="2" id="KW-1185">Reference proteome</keyword>
<dbReference type="AlphaFoldDB" id="A0A9Q0FI75"/>
<evidence type="ECO:0000313" key="2">
    <source>
        <dbReference type="Proteomes" id="UP001141552"/>
    </source>
</evidence>
<gene>
    <name evidence="1" type="ORF">Tsubulata_025745</name>
</gene>
<protein>
    <submittedName>
        <fullName evidence="1">Uncharacterized protein</fullName>
    </submittedName>
</protein>
<name>A0A9Q0FI75_9ROSI</name>
<evidence type="ECO:0000313" key="1">
    <source>
        <dbReference type="EMBL" id="KAJ4831170.1"/>
    </source>
</evidence>
<organism evidence="1 2">
    <name type="scientific">Turnera subulata</name>
    <dbReference type="NCBI Taxonomy" id="218843"/>
    <lineage>
        <taxon>Eukaryota</taxon>
        <taxon>Viridiplantae</taxon>
        <taxon>Streptophyta</taxon>
        <taxon>Embryophyta</taxon>
        <taxon>Tracheophyta</taxon>
        <taxon>Spermatophyta</taxon>
        <taxon>Magnoliopsida</taxon>
        <taxon>eudicotyledons</taxon>
        <taxon>Gunneridae</taxon>
        <taxon>Pentapetalae</taxon>
        <taxon>rosids</taxon>
        <taxon>fabids</taxon>
        <taxon>Malpighiales</taxon>
        <taxon>Passifloraceae</taxon>
        <taxon>Turnera</taxon>
    </lineage>
</organism>